<dbReference type="Proteomes" id="UP000001876">
    <property type="component" value="Unassembled WGS sequence"/>
</dbReference>
<dbReference type="AlphaFoldDB" id="C1N205"/>
<feature type="region of interest" description="Disordered" evidence="1">
    <location>
        <begin position="27"/>
        <end position="51"/>
    </location>
</feature>
<evidence type="ECO:0000313" key="2">
    <source>
        <dbReference type="EMBL" id="EEH53920.1"/>
    </source>
</evidence>
<accession>C1N205</accession>
<name>C1N205_MICPC</name>
<dbReference type="GeneID" id="9687446"/>
<proteinExistence type="predicted"/>
<feature type="compositionally biased region" description="Low complexity" evidence="1">
    <location>
        <begin position="128"/>
        <end position="137"/>
    </location>
</feature>
<feature type="compositionally biased region" description="Low complexity" evidence="1">
    <location>
        <begin position="107"/>
        <end position="116"/>
    </location>
</feature>
<organism evidence="3">
    <name type="scientific">Micromonas pusilla (strain CCMP1545)</name>
    <name type="common">Picoplanktonic green alga</name>
    <dbReference type="NCBI Taxonomy" id="564608"/>
    <lineage>
        <taxon>Eukaryota</taxon>
        <taxon>Viridiplantae</taxon>
        <taxon>Chlorophyta</taxon>
        <taxon>Mamiellophyceae</taxon>
        <taxon>Mamiellales</taxon>
        <taxon>Mamiellaceae</taxon>
        <taxon>Micromonas</taxon>
    </lineage>
</organism>
<sequence length="137" mass="15339">MVQPGQVVMVNGQPMKMVMVPQHQVHAGGAKRGRDGGEYGGDDRGGYRPRMGEAPQMQMAQQMQMAPPPPQMQMMMVAPQQVQQMPMPMTHPMAHQMVTAPQMVTAQQPRYYQVPARQPPRPPGPRPQGGWQPRQYN</sequence>
<dbReference type="EMBL" id="GG663745">
    <property type="protein sequence ID" value="EEH53920.1"/>
    <property type="molecule type" value="Genomic_DNA"/>
</dbReference>
<gene>
    <name evidence="2" type="ORF">MICPUCDRAFT_51801</name>
</gene>
<keyword evidence="3" id="KW-1185">Reference proteome</keyword>
<feature type="compositionally biased region" description="Basic and acidic residues" evidence="1">
    <location>
        <begin position="32"/>
        <end position="46"/>
    </location>
</feature>
<evidence type="ECO:0000313" key="3">
    <source>
        <dbReference type="Proteomes" id="UP000001876"/>
    </source>
</evidence>
<reference evidence="2 3" key="1">
    <citation type="journal article" date="2009" name="Science">
        <title>Green evolution and dynamic adaptations revealed by genomes of the marine picoeukaryotes Micromonas.</title>
        <authorList>
            <person name="Worden A.Z."/>
            <person name="Lee J.H."/>
            <person name="Mock T."/>
            <person name="Rouze P."/>
            <person name="Simmons M.P."/>
            <person name="Aerts A.L."/>
            <person name="Allen A.E."/>
            <person name="Cuvelier M.L."/>
            <person name="Derelle E."/>
            <person name="Everett M.V."/>
            <person name="Foulon E."/>
            <person name="Grimwood J."/>
            <person name="Gundlach H."/>
            <person name="Henrissat B."/>
            <person name="Napoli C."/>
            <person name="McDonald S.M."/>
            <person name="Parker M.S."/>
            <person name="Rombauts S."/>
            <person name="Salamov A."/>
            <person name="Von Dassow P."/>
            <person name="Badger J.H."/>
            <person name="Coutinho P.M."/>
            <person name="Demir E."/>
            <person name="Dubchak I."/>
            <person name="Gentemann C."/>
            <person name="Eikrem W."/>
            <person name="Gready J.E."/>
            <person name="John U."/>
            <person name="Lanier W."/>
            <person name="Lindquist E.A."/>
            <person name="Lucas S."/>
            <person name="Mayer K.F."/>
            <person name="Moreau H."/>
            <person name="Not F."/>
            <person name="Otillar R."/>
            <person name="Panaud O."/>
            <person name="Pangilinan J."/>
            <person name="Paulsen I."/>
            <person name="Piegu B."/>
            <person name="Poliakov A."/>
            <person name="Robbens S."/>
            <person name="Schmutz J."/>
            <person name="Toulza E."/>
            <person name="Wyss T."/>
            <person name="Zelensky A."/>
            <person name="Zhou K."/>
            <person name="Armbrust E.V."/>
            <person name="Bhattacharya D."/>
            <person name="Goodenough U.W."/>
            <person name="Van de Peer Y."/>
            <person name="Grigoriev I.V."/>
        </authorList>
    </citation>
    <scope>NUCLEOTIDE SEQUENCE [LARGE SCALE GENOMIC DNA]</scope>
    <source>
        <strain evidence="2 3">CCMP1545</strain>
    </source>
</reference>
<dbReference type="KEGG" id="mpp:MICPUCDRAFT_51801"/>
<dbReference type="RefSeq" id="XP_003062208.1">
    <property type="nucleotide sequence ID" value="XM_003062162.1"/>
</dbReference>
<evidence type="ECO:0000256" key="1">
    <source>
        <dbReference type="SAM" id="MobiDB-lite"/>
    </source>
</evidence>
<protein>
    <submittedName>
        <fullName evidence="2">Predicted protein</fullName>
    </submittedName>
</protein>
<feature type="region of interest" description="Disordered" evidence="1">
    <location>
        <begin position="100"/>
        <end position="137"/>
    </location>
</feature>
<feature type="compositionally biased region" description="Pro residues" evidence="1">
    <location>
        <begin position="117"/>
        <end position="126"/>
    </location>
</feature>